<dbReference type="InterPro" id="IPR050010">
    <property type="entry name" value="ETEC_3214_dom"/>
</dbReference>
<comment type="caution">
    <text evidence="1">The sequence shown here is derived from an EMBL/GenBank/DDBJ whole genome shotgun (WGS) entry which is preliminary data.</text>
</comment>
<dbReference type="Proteomes" id="UP000278792">
    <property type="component" value="Unassembled WGS sequence"/>
</dbReference>
<proteinExistence type="predicted"/>
<evidence type="ECO:0000313" key="1">
    <source>
        <dbReference type="EMBL" id="ROV57458.1"/>
    </source>
</evidence>
<organism evidence="1 2">
    <name type="scientific">Vibrio ponticus</name>
    <dbReference type="NCBI Taxonomy" id="265668"/>
    <lineage>
        <taxon>Bacteria</taxon>
        <taxon>Pseudomonadati</taxon>
        <taxon>Pseudomonadota</taxon>
        <taxon>Gammaproteobacteria</taxon>
        <taxon>Vibrionales</taxon>
        <taxon>Vibrionaceae</taxon>
        <taxon>Vibrio</taxon>
    </lineage>
</organism>
<dbReference type="NCBIfam" id="NF043066">
    <property type="entry name" value="ETEC_3214_dom"/>
    <property type="match status" value="1"/>
</dbReference>
<dbReference type="AlphaFoldDB" id="A0A3N3DTD9"/>
<reference evidence="1 2" key="1">
    <citation type="submission" date="2018-11" db="EMBL/GenBank/DDBJ databases">
        <title>Vibrio ponticus strain CAIM 1751 pathogenic for the snapper Lutjanus guttatus.</title>
        <authorList>
            <person name="Soto-Rodriguez S."/>
            <person name="Lozano-Olvera R."/>
            <person name="Gomez-Gil B."/>
        </authorList>
    </citation>
    <scope>NUCLEOTIDE SEQUENCE [LARGE SCALE GENOMIC DNA]</scope>
    <source>
        <strain evidence="1 2">CAIM 1751</strain>
    </source>
</reference>
<gene>
    <name evidence="1" type="ORF">EGH82_22980</name>
</gene>
<name>A0A3N3DTD9_9VIBR</name>
<dbReference type="EMBL" id="RKIK01000153">
    <property type="protein sequence ID" value="ROV57458.1"/>
    <property type="molecule type" value="Genomic_DNA"/>
</dbReference>
<accession>A0A3N3DTD9</accession>
<sequence>MQTPSTVKDRIKAQWAKMIALVSIVAIALGGLNDTIDALEKVYNITLSKFTDIPSQSKLEKIYIRGAADKLDETFGAPVYIKLSYSGDVIKYYLDSHFIISSISQDGFIAAYLVFPKQGFTPNTFEHAGGKDLLTMPLSHLESVSEYRSVTSRSLTYYIEASPTGKFSNLYVSISGYSEILGQIDRSTREQINKLGEELILDIPSTQTVTKLREKLTPNFYGYSTISVVDLEQAILTKSEYQLITRSTQ</sequence>
<protein>
    <submittedName>
        <fullName evidence="1">Uncharacterized protein</fullName>
    </submittedName>
</protein>
<evidence type="ECO:0000313" key="2">
    <source>
        <dbReference type="Proteomes" id="UP000278792"/>
    </source>
</evidence>